<name>A0A1I5S959_9GAMM</name>
<reference evidence="2" key="1">
    <citation type="submission" date="2016-10" db="EMBL/GenBank/DDBJ databases">
        <authorList>
            <person name="Varghese N."/>
            <person name="Submissions S."/>
        </authorList>
    </citation>
    <scope>NUCLEOTIDE SEQUENCE [LARGE SCALE GENOMIC DNA]</scope>
    <source>
        <strain evidence="2">JCM 15604</strain>
    </source>
</reference>
<accession>A0A1I5S959</accession>
<sequence length="275" mass="30759">MGSHNRAVDGYIEENEAIEVLTKLTGREITVQDMRKCASQGIVPAYAQFMPMNKDLYNGRSFYLVWGEAIKAANLTSVDSGCEEDFWKVLPFPLPADGLLKATDGIPYRVLVSRNDGLLEAVSEQHYIRVYADQEVRQAAKNVKRYLARGDVRRMTHSCCQTWEMDRDHDQDLTTVRFASPFTASESAVCVKAKTPDLDEKLDPRERRSLYLMIAALAQKAGYPLENPSKAEAQLKKDLDAMGIFKMNGKGTAQGHFEAAALVAEQARQDSEGSW</sequence>
<dbReference type="EMBL" id="FOXK01000004">
    <property type="protein sequence ID" value="SFP67250.1"/>
    <property type="molecule type" value="Genomic_DNA"/>
</dbReference>
<dbReference type="OrthoDB" id="7033370at2"/>
<dbReference type="AlphaFoldDB" id="A0A1I5S959"/>
<protein>
    <submittedName>
        <fullName evidence="1">Uncharacterized protein</fullName>
    </submittedName>
</protein>
<proteinExistence type="predicted"/>
<organism evidence="1 2">
    <name type="scientific">Ectopseudomonas toyotomiensis</name>
    <dbReference type="NCBI Taxonomy" id="554344"/>
    <lineage>
        <taxon>Bacteria</taxon>
        <taxon>Pseudomonadati</taxon>
        <taxon>Pseudomonadota</taxon>
        <taxon>Gammaproteobacteria</taxon>
        <taxon>Pseudomonadales</taxon>
        <taxon>Pseudomonadaceae</taxon>
        <taxon>Ectopseudomonas</taxon>
    </lineage>
</organism>
<dbReference type="RefSeq" id="WP_074914908.1">
    <property type="nucleotide sequence ID" value="NZ_FOXK01000004.1"/>
</dbReference>
<evidence type="ECO:0000313" key="2">
    <source>
        <dbReference type="Proteomes" id="UP000182025"/>
    </source>
</evidence>
<gene>
    <name evidence="1" type="ORF">SAMN05216177_104138</name>
</gene>
<dbReference type="Proteomes" id="UP000182025">
    <property type="component" value="Unassembled WGS sequence"/>
</dbReference>
<evidence type="ECO:0000313" key="1">
    <source>
        <dbReference type="EMBL" id="SFP67250.1"/>
    </source>
</evidence>
<keyword evidence="2" id="KW-1185">Reference proteome</keyword>